<evidence type="ECO:0000256" key="4">
    <source>
        <dbReference type="ARBA" id="ARBA00023136"/>
    </source>
</evidence>
<dbReference type="InterPro" id="IPR050598">
    <property type="entry name" value="AminoAcid_Transporter"/>
</dbReference>
<keyword evidence="2 5" id="KW-0812">Transmembrane</keyword>
<feature type="non-terminal residue" evidence="6">
    <location>
        <position position="1"/>
    </location>
</feature>
<protein>
    <recommendedName>
        <fullName evidence="7">Amino acid permease/ SLC12A domain-containing protein</fullName>
    </recommendedName>
</protein>
<feature type="transmembrane region" description="Helical" evidence="5">
    <location>
        <begin position="382"/>
        <end position="404"/>
    </location>
</feature>
<organism evidence="6">
    <name type="scientific">marine metagenome</name>
    <dbReference type="NCBI Taxonomy" id="408172"/>
    <lineage>
        <taxon>unclassified sequences</taxon>
        <taxon>metagenomes</taxon>
        <taxon>ecological metagenomes</taxon>
    </lineage>
</organism>
<evidence type="ECO:0000256" key="5">
    <source>
        <dbReference type="SAM" id="Phobius"/>
    </source>
</evidence>
<gene>
    <name evidence="6" type="ORF">METZ01_LOCUS27440</name>
</gene>
<evidence type="ECO:0000256" key="2">
    <source>
        <dbReference type="ARBA" id="ARBA00022692"/>
    </source>
</evidence>
<dbReference type="GO" id="GO:0015179">
    <property type="term" value="F:L-amino acid transmembrane transporter activity"/>
    <property type="evidence" value="ECO:0007669"/>
    <property type="project" value="TreeGrafter"/>
</dbReference>
<reference evidence="6" key="1">
    <citation type="submission" date="2018-05" db="EMBL/GenBank/DDBJ databases">
        <authorList>
            <person name="Lanie J.A."/>
            <person name="Ng W.-L."/>
            <person name="Kazmierczak K.M."/>
            <person name="Andrzejewski T.M."/>
            <person name="Davidsen T.M."/>
            <person name="Wayne K.J."/>
            <person name="Tettelin H."/>
            <person name="Glass J.I."/>
            <person name="Rusch D."/>
            <person name="Podicherti R."/>
            <person name="Tsui H.-C.T."/>
            <person name="Winkler M.E."/>
        </authorList>
    </citation>
    <scope>NUCLEOTIDE SEQUENCE</scope>
</reference>
<feature type="transmembrane region" description="Helical" evidence="5">
    <location>
        <begin position="322"/>
        <end position="339"/>
    </location>
</feature>
<feature type="transmembrane region" description="Helical" evidence="5">
    <location>
        <begin position="84"/>
        <end position="112"/>
    </location>
</feature>
<feature type="transmembrane region" description="Helical" evidence="5">
    <location>
        <begin position="345"/>
        <end position="370"/>
    </location>
</feature>
<sequence length="429" mass="46101">LDTETHYGRRTATTLVIASMVGTGVFTSLGFQLQEIQSGFVLLLLWVVGGVIALAGAVSYAELGAVLPRSGGEYNFLARIYHPAAGFVSGCISTIMGFAAPTALIAITFGTYIASAFPGQSPKLWAVGLILALTSVHATTRRAGARVQRSTTFLKIVLIVSFCLAAWFWAPTAQPINFSPSLGQLSLITSGAFAVALIYVSYAYTGWNTVTYMMDELKEPEKVLSGIMSKGTAIVLCLYLLLNFTFLVTTPIDLMVGRVEIGYVVANHVFGRNGAAFMGIVLAALLISTLSALTLAGPRVLLVLGQDFTKLRGFAKTNHAGVPYIAVLTQSALSLIFIATASFDFILVFAGFALGLNSFLTVFGIFILRWQGRAPSPHYQIPFYPLPPLLFLALMGWTLFHIVSLRPAEAWASLSVIAIATIVYVFLRD</sequence>
<dbReference type="PIRSF" id="PIRSF006060">
    <property type="entry name" value="AA_transporter"/>
    <property type="match status" value="1"/>
</dbReference>
<name>A0A381Q5F5_9ZZZZ</name>
<dbReference type="GO" id="GO:0016020">
    <property type="term" value="C:membrane"/>
    <property type="evidence" value="ECO:0007669"/>
    <property type="project" value="UniProtKB-SubCell"/>
</dbReference>
<evidence type="ECO:0008006" key="7">
    <source>
        <dbReference type="Google" id="ProtNLM"/>
    </source>
</evidence>
<dbReference type="PANTHER" id="PTHR11785:SF512">
    <property type="entry name" value="SOBREMESA, ISOFORM B"/>
    <property type="match status" value="1"/>
</dbReference>
<keyword evidence="3 5" id="KW-1133">Transmembrane helix</keyword>
<dbReference type="Gene3D" id="1.20.1740.10">
    <property type="entry name" value="Amino acid/polyamine transporter I"/>
    <property type="match status" value="1"/>
</dbReference>
<feature type="transmembrane region" description="Helical" evidence="5">
    <location>
        <begin position="152"/>
        <end position="170"/>
    </location>
</feature>
<feature type="transmembrane region" description="Helical" evidence="5">
    <location>
        <begin position="182"/>
        <end position="202"/>
    </location>
</feature>
<keyword evidence="4 5" id="KW-0472">Membrane</keyword>
<comment type="subcellular location">
    <subcellularLocation>
        <location evidence="1">Membrane</location>
        <topology evidence="1">Multi-pass membrane protein</topology>
    </subcellularLocation>
</comment>
<dbReference type="PANTHER" id="PTHR11785">
    <property type="entry name" value="AMINO ACID TRANSPORTER"/>
    <property type="match status" value="1"/>
</dbReference>
<accession>A0A381Q5F5</accession>
<dbReference type="EMBL" id="UINC01001216">
    <property type="protein sequence ID" value="SUZ74586.1"/>
    <property type="molecule type" value="Genomic_DNA"/>
</dbReference>
<evidence type="ECO:0000256" key="1">
    <source>
        <dbReference type="ARBA" id="ARBA00004141"/>
    </source>
</evidence>
<feature type="transmembrane region" description="Helical" evidence="5">
    <location>
        <begin position="410"/>
        <end position="427"/>
    </location>
</feature>
<dbReference type="Pfam" id="PF13520">
    <property type="entry name" value="AA_permease_2"/>
    <property type="match status" value="1"/>
</dbReference>
<feature type="non-terminal residue" evidence="6">
    <location>
        <position position="429"/>
    </location>
</feature>
<dbReference type="InterPro" id="IPR002293">
    <property type="entry name" value="AA/rel_permease1"/>
</dbReference>
<feature type="transmembrane region" description="Helical" evidence="5">
    <location>
        <begin position="124"/>
        <end position="140"/>
    </location>
</feature>
<evidence type="ECO:0000256" key="3">
    <source>
        <dbReference type="ARBA" id="ARBA00022989"/>
    </source>
</evidence>
<dbReference type="AlphaFoldDB" id="A0A381Q5F5"/>
<proteinExistence type="predicted"/>
<evidence type="ECO:0000313" key="6">
    <source>
        <dbReference type="EMBL" id="SUZ74586.1"/>
    </source>
</evidence>
<feature type="transmembrane region" description="Helical" evidence="5">
    <location>
        <begin position="275"/>
        <end position="301"/>
    </location>
</feature>
<feature type="transmembrane region" description="Helical" evidence="5">
    <location>
        <begin position="12"/>
        <end position="33"/>
    </location>
</feature>
<feature type="transmembrane region" description="Helical" evidence="5">
    <location>
        <begin position="39"/>
        <end position="63"/>
    </location>
</feature>